<dbReference type="PIRSF" id="PIRSF006648">
    <property type="entry name" value="DrrB"/>
    <property type="match status" value="1"/>
</dbReference>
<dbReference type="AlphaFoldDB" id="A0A1M6EKE4"/>
<dbReference type="InterPro" id="IPR052522">
    <property type="entry name" value="ABC-2_transport_permease"/>
</dbReference>
<feature type="transmembrane region" description="Helical" evidence="5">
    <location>
        <begin position="133"/>
        <end position="154"/>
    </location>
</feature>
<dbReference type="STRING" id="1121476.SAMN02745751_01226"/>
<evidence type="ECO:0000256" key="2">
    <source>
        <dbReference type="ARBA" id="ARBA00022692"/>
    </source>
</evidence>
<gene>
    <name evidence="7" type="ORF">SAMN02745751_01226</name>
</gene>
<reference evidence="7 8" key="1">
    <citation type="submission" date="2016-11" db="EMBL/GenBank/DDBJ databases">
        <authorList>
            <person name="Jaros S."/>
            <person name="Januszkiewicz K."/>
            <person name="Wedrychowicz H."/>
        </authorList>
    </citation>
    <scope>NUCLEOTIDE SEQUENCE [LARGE SCALE GENOMIC DNA]</scope>
    <source>
        <strain evidence="7 8">DSM 17477</strain>
    </source>
</reference>
<dbReference type="InterPro" id="IPR047817">
    <property type="entry name" value="ABC2_TM_bact-type"/>
</dbReference>
<accession>A0A1M6EKE4</accession>
<keyword evidence="2 5" id="KW-0812">Transmembrane</keyword>
<dbReference type="GO" id="GO:0043190">
    <property type="term" value="C:ATP-binding cassette (ABC) transporter complex"/>
    <property type="evidence" value="ECO:0007669"/>
    <property type="project" value="InterPro"/>
</dbReference>
<keyword evidence="5" id="KW-1003">Cell membrane</keyword>
<evidence type="ECO:0000313" key="8">
    <source>
        <dbReference type="Proteomes" id="UP000184052"/>
    </source>
</evidence>
<feature type="transmembrane region" description="Helical" evidence="5">
    <location>
        <begin position="51"/>
        <end position="78"/>
    </location>
</feature>
<keyword evidence="3 5" id="KW-1133">Transmembrane helix</keyword>
<feature type="transmembrane region" description="Helical" evidence="5">
    <location>
        <begin position="99"/>
        <end position="127"/>
    </location>
</feature>
<dbReference type="PRINTS" id="PR00164">
    <property type="entry name" value="ABC2TRNSPORT"/>
</dbReference>
<evidence type="ECO:0000259" key="6">
    <source>
        <dbReference type="PROSITE" id="PS51012"/>
    </source>
</evidence>
<sequence length="245" mass="27580">MEMTAILWREWMFFKSRFTKITSSQLISPLLYLVTFGLGFGKVIDLGEYSYFHYLAPGIAAMTSMRSAYSGVSVRVSMSRLQEKSFENYIISPIKTKNIALGYIVAGSLRGMYAAMLLMAVAFIAGSRILNPGIFFLSMAMNTLVFSALGFFTAASIDTHYDLNRFSTYVITPMSFLCGTFFDVDGLPAVMRNIIEIMPLTHSVRLMRAAAFGRNTYWFSVVVLLVYILVLTIMSIRICYDEGRI</sequence>
<dbReference type="Pfam" id="PF01061">
    <property type="entry name" value="ABC2_membrane"/>
    <property type="match status" value="1"/>
</dbReference>
<name>A0A1M6EKE4_9FIRM</name>
<evidence type="ECO:0000256" key="1">
    <source>
        <dbReference type="ARBA" id="ARBA00004141"/>
    </source>
</evidence>
<evidence type="ECO:0000256" key="4">
    <source>
        <dbReference type="ARBA" id="ARBA00023136"/>
    </source>
</evidence>
<dbReference type="GO" id="GO:0140359">
    <property type="term" value="F:ABC-type transporter activity"/>
    <property type="evidence" value="ECO:0007669"/>
    <property type="project" value="InterPro"/>
</dbReference>
<keyword evidence="8" id="KW-1185">Reference proteome</keyword>
<feature type="domain" description="ABC transmembrane type-2" evidence="6">
    <location>
        <begin position="20"/>
        <end position="242"/>
    </location>
</feature>
<dbReference type="EMBL" id="FQZL01000007">
    <property type="protein sequence ID" value="SHI85957.1"/>
    <property type="molecule type" value="Genomic_DNA"/>
</dbReference>
<dbReference type="PROSITE" id="PS51012">
    <property type="entry name" value="ABC_TM2"/>
    <property type="match status" value="1"/>
</dbReference>
<evidence type="ECO:0000313" key="7">
    <source>
        <dbReference type="EMBL" id="SHI85957.1"/>
    </source>
</evidence>
<evidence type="ECO:0000256" key="5">
    <source>
        <dbReference type="RuleBase" id="RU361157"/>
    </source>
</evidence>
<dbReference type="PANTHER" id="PTHR43332:SF2">
    <property type="entry name" value="INNER MEMBRANE TRANSPORT PERMEASE YADH"/>
    <property type="match status" value="1"/>
</dbReference>
<evidence type="ECO:0000256" key="3">
    <source>
        <dbReference type="ARBA" id="ARBA00022989"/>
    </source>
</evidence>
<comment type="caution">
    <text evidence="5">Lacks conserved residue(s) required for the propagation of feature annotation.</text>
</comment>
<dbReference type="InterPro" id="IPR000412">
    <property type="entry name" value="ABC_2_transport"/>
</dbReference>
<proteinExistence type="inferred from homology"/>
<keyword evidence="5" id="KW-0813">Transport</keyword>
<dbReference type="OrthoDB" id="111284at2"/>
<comment type="subcellular location">
    <subcellularLocation>
        <location evidence="5">Cell membrane</location>
        <topology evidence="5">Multi-pass membrane protein</topology>
    </subcellularLocation>
    <subcellularLocation>
        <location evidence="1">Membrane</location>
        <topology evidence="1">Multi-pass membrane protein</topology>
    </subcellularLocation>
</comment>
<protein>
    <recommendedName>
        <fullName evidence="5">Transport permease protein</fullName>
    </recommendedName>
</protein>
<dbReference type="RefSeq" id="WP_073048638.1">
    <property type="nucleotide sequence ID" value="NZ_FQZL01000007.1"/>
</dbReference>
<dbReference type="InterPro" id="IPR013525">
    <property type="entry name" value="ABC2_TM"/>
</dbReference>
<organism evidence="7 8">
    <name type="scientific">Dethiosulfatibacter aminovorans DSM 17477</name>
    <dbReference type="NCBI Taxonomy" id="1121476"/>
    <lineage>
        <taxon>Bacteria</taxon>
        <taxon>Bacillati</taxon>
        <taxon>Bacillota</taxon>
        <taxon>Tissierellia</taxon>
        <taxon>Dethiosulfatibacter</taxon>
    </lineage>
</organism>
<dbReference type="Proteomes" id="UP000184052">
    <property type="component" value="Unassembled WGS sequence"/>
</dbReference>
<feature type="transmembrane region" description="Helical" evidence="5">
    <location>
        <begin position="217"/>
        <end position="240"/>
    </location>
</feature>
<keyword evidence="4 5" id="KW-0472">Membrane</keyword>
<comment type="similarity">
    <text evidence="5">Belongs to the ABC-2 integral membrane protein family.</text>
</comment>
<dbReference type="PANTHER" id="PTHR43332">
    <property type="entry name" value="INNER MEMBRANE TRANSPORT PERMEASE YADH-RELATED"/>
    <property type="match status" value="1"/>
</dbReference>